<comment type="caution">
    <text evidence="3">The sequence shown here is derived from an EMBL/GenBank/DDBJ whole genome shotgun (WGS) entry which is preliminary data.</text>
</comment>
<dbReference type="Pfam" id="PF06985">
    <property type="entry name" value="HET"/>
    <property type="match status" value="1"/>
</dbReference>
<dbReference type="AlphaFoldDB" id="A0A8K0W328"/>
<feature type="region of interest" description="Disordered" evidence="1">
    <location>
        <begin position="472"/>
        <end position="514"/>
    </location>
</feature>
<dbReference type="InterPro" id="IPR052895">
    <property type="entry name" value="HetReg/Transcr_Mod"/>
</dbReference>
<dbReference type="Proteomes" id="UP000813461">
    <property type="component" value="Unassembled WGS sequence"/>
</dbReference>
<feature type="domain" description="Heterokaryon incompatibility" evidence="2">
    <location>
        <begin position="48"/>
        <end position="216"/>
    </location>
</feature>
<evidence type="ECO:0000313" key="4">
    <source>
        <dbReference type="Proteomes" id="UP000813461"/>
    </source>
</evidence>
<evidence type="ECO:0000259" key="2">
    <source>
        <dbReference type="Pfam" id="PF06985"/>
    </source>
</evidence>
<dbReference type="PANTHER" id="PTHR24148:SF73">
    <property type="entry name" value="HET DOMAIN PROTEIN (AFU_ORTHOLOGUE AFUA_8G01020)"/>
    <property type="match status" value="1"/>
</dbReference>
<organism evidence="3 4">
    <name type="scientific">Paraphoma chrysanthemicola</name>
    <dbReference type="NCBI Taxonomy" id="798071"/>
    <lineage>
        <taxon>Eukaryota</taxon>
        <taxon>Fungi</taxon>
        <taxon>Dikarya</taxon>
        <taxon>Ascomycota</taxon>
        <taxon>Pezizomycotina</taxon>
        <taxon>Dothideomycetes</taxon>
        <taxon>Pleosporomycetidae</taxon>
        <taxon>Pleosporales</taxon>
        <taxon>Pleosporineae</taxon>
        <taxon>Phaeosphaeriaceae</taxon>
        <taxon>Paraphoma</taxon>
    </lineage>
</organism>
<evidence type="ECO:0000256" key="1">
    <source>
        <dbReference type="SAM" id="MobiDB-lite"/>
    </source>
</evidence>
<sequence length="514" mass="59605">MADVSFTHKPLDNTRQQIRLITINPESSGEIRCQLKNAYLDDDTTPDYRAVSYEWGPPTPMKRVIVNGKPLAVRQNLYKFFEAFRARLFRFRSNGAFEDEIQWLWVDQVCINQAAIKERNHQVKIMSDIYRRASYVYVWLGPSHMETEEAMKILKCGLRSYYEHRTSATAARYISDLDGELILGDEYSAHTVPSSESALESFLTFTYWERVWIVQEIMSARYIRIMCGDTLVSWDELRRFCLSGTRQLHPQTKACVPAQMMWLAEHALSAKTYTYTSLLSTFSRSRCHDPKDKVYGLQGILAPETRTTIDYAKSTEAVFHDAVDQMLEDMLNAKPIQFGQKLDHLDYSAPVEVVLSAAIESLKIEAHSLLNLPFITTLVELGSQMGLDTQKLYAKWTQESDFEELDDQWSSIYASLRVSEVNLNFSVRSKIASLCDLCNKLAFLFRRFLKDLAKPQGQWRLVDRGRELTMWRERPSRDHSPPPWRPNRDKESDTTPLLPSYSKRDQPFYPPFDE</sequence>
<accession>A0A8K0W328</accession>
<protein>
    <submittedName>
        <fullName evidence="3">Heterokaryon incompatibility protein-domain-containing protein</fullName>
    </submittedName>
</protein>
<reference evidence="3" key="1">
    <citation type="journal article" date="2021" name="Nat. Commun.">
        <title>Genetic determinants of endophytism in the Arabidopsis root mycobiome.</title>
        <authorList>
            <person name="Mesny F."/>
            <person name="Miyauchi S."/>
            <person name="Thiergart T."/>
            <person name="Pickel B."/>
            <person name="Atanasova L."/>
            <person name="Karlsson M."/>
            <person name="Huettel B."/>
            <person name="Barry K.W."/>
            <person name="Haridas S."/>
            <person name="Chen C."/>
            <person name="Bauer D."/>
            <person name="Andreopoulos W."/>
            <person name="Pangilinan J."/>
            <person name="LaButti K."/>
            <person name="Riley R."/>
            <person name="Lipzen A."/>
            <person name="Clum A."/>
            <person name="Drula E."/>
            <person name="Henrissat B."/>
            <person name="Kohler A."/>
            <person name="Grigoriev I.V."/>
            <person name="Martin F.M."/>
            <person name="Hacquard S."/>
        </authorList>
    </citation>
    <scope>NUCLEOTIDE SEQUENCE</scope>
    <source>
        <strain evidence="3">MPI-SDFR-AT-0120</strain>
    </source>
</reference>
<dbReference type="OrthoDB" id="194358at2759"/>
<feature type="compositionally biased region" description="Basic and acidic residues" evidence="1">
    <location>
        <begin position="472"/>
        <end position="493"/>
    </location>
</feature>
<proteinExistence type="predicted"/>
<evidence type="ECO:0000313" key="3">
    <source>
        <dbReference type="EMBL" id="KAH7093018.1"/>
    </source>
</evidence>
<keyword evidence="4" id="KW-1185">Reference proteome</keyword>
<name>A0A8K0W328_9PLEO</name>
<dbReference type="EMBL" id="JAGMVJ010000002">
    <property type="protein sequence ID" value="KAH7093018.1"/>
    <property type="molecule type" value="Genomic_DNA"/>
</dbReference>
<dbReference type="InterPro" id="IPR010730">
    <property type="entry name" value="HET"/>
</dbReference>
<dbReference type="PANTHER" id="PTHR24148">
    <property type="entry name" value="ANKYRIN REPEAT DOMAIN-CONTAINING PROTEIN 39 HOMOLOG-RELATED"/>
    <property type="match status" value="1"/>
</dbReference>
<gene>
    <name evidence="3" type="ORF">FB567DRAFT_161369</name>
</gene>